<dbReference type="Pfam" id="PF00857">
    <property type="entry name" value="Isochorismatase"/>
    <property type="match status" value="1"/>
</dbReference>
<dbReference type="AlphaFoldDB" id="A0A502E4A9"/>
<comment type="caution">
    <text evidence="3">The sequence shown here is derived from an EMBL/GenBank/DDBJ whole genome shotgun (WGS) entry which is preliminary data.</text>
</comment>
<protein>
    <submittedName>
        <fullName evidence="3">Cysteine hydrolase</fullName>
    </submittedName>
</protein>
<dbReference type="InterPro" id="IPR036380">
    <property type="entry name" value="Isochorismatase-like_sf"/>
</dbReference>
<dbReference type="SUPFAM" id="SSF52499">
    <property type="entry name" value="Isochorismatase-like hydrolases"/>
    <property type="match status" value="1"/>
</dbReference>
<proteinExistence type="predicted"/>
<evidence type="ECO:0000313" key="3">
    <source>
        <dbReference type="EMBL" id="TPG32473.1"/>
    </source>
</evidence>
<keyword evidence="1 3" id="KW-0378">Hydrolase</keyword>
<feature type="domain" description="Isochorismatase-like" evidence="2">
    <location>
        <begin position="12"/>
        <end position="162"/>
    </location>
</feature>
<name>A0A502E4A9_9MYCO</name>
<dbReference type="InterPro" id="IPR000868">
    <property type="entry name" value="Isochorismatase-like_dom"/>
</dbReference>
<accession>A0A502E4A9</accession>
<dbReference type="Proteomes" id="UP000320095">
    <property type="component" value="Unassembled WGS sequence"/>
</dbReference>
<gene>
    <name evidence="3" type="ORF">EAH80_19580</name>
</gene>
<keyword evidence="4" id="KW-1185">Reference proteome</keyword>
<evidence type="ECO:0000259" key="2">
    <source>
        <dbReference type="Pfam" id="PF00857"/>
    </source>
</evidence>
<dbReference type="PANTHER" id="PTHR43540">
    <property type="entry name" value="PEROXYUREIDOACRYLATE/UREIDOACRYLATE AMIDOHYDROLASE-RELATED"/>
    <property type="match status" value="1"/>
</dbReference>
<dbReference type="InterPro" id="IPR050272">
    <property type="entry name" value="Isochorismatase-like_hydrls"/>
</dbReference>
<dbReference type="CDD" id="cd00431">
    <property type="entry name" value="cysteine_hydrolases"/>
    <property type="match status" value="1"/>
</dbReference>
<sequence length="180" mass="19003">MHVQPPISDMVADDSWISRIADALAAARGASIPVIHVHIGFREGYPEMARTDARRQQLEGANLFLRELTNASHPKAAPLSGEPVVITSRVGAFTGTDLEQLLSARGISHLVLTGVSTGGVVLGTLIAALERDLNVTVLADACADANPNTHRVLLAHFAEGAPWSATVITSSAWINQLNAT</sequence>
<dbReference type="GO" id="GO:0016787">
    <property type="term" value="F:hydrolase activity"/>
    <property type="evidence" value="ECO:0007669"/>
    <property type="project" value="UniProtKB-KW"/>
</dbReference>
<evidence type="ECO:0000313" key="4">
    <source>
        <dbReference type="Proteomes" id="UP000320095"/>
    </source>
</evidence>
<evidence type="ECO:0000256" key="1">
    <source>
        <dbReference type="ARBA" id="ARBA00022801"/>
    </source>
</evidence>
<dbReference type="PANTHER" id="PTHR43540:SF1">
    <property type="entry name" value="ISOCHORISMATASE HYDROLASE"/>
    <property type="match status" value="1"/>
</dbReference>
<organism evidence="3 4">
    <name type="scientific">Mycolicibacterium hodleri</name>
    <dbReference type="NCBI Taxonomy" id="49897"/>
    <lineage>
        <taxon>Bacteria</taxon>
        <taxon>Bacillati</taxon>
        <taxon>Actinomycetota</taxon>
        <taxon>Actinomycetes</taxon>
        <taxon>Mycobacteriales</taxon>
        <taxon>Mycobacteriaceae</taxon>
        <taxon>Mycolicibacterium</taxon>
    </lineage>
</organism>
<reference evidence="3 4" key="1">
    <citation type="journal article" date="2019" name="Environ. Microbiol.">
        <title>Species interactions and distinct microbial communities in high Arctic permafrost affected cryosols are associated with the CH4 and CO2 gas fluxes.</title>
        <authorList>
            <person name="Altshuler I."/>
            <person name="Hamel J."/>
            <person name="Turney S."/>
            <person name="Magnuson E."/>
            <person name="Levesque R."/>
            <person name="Greer C."/>
            <person name="Whyte L.G."/>
        </authorList>
    </citation>
    <scope>NUCLEOTIDE SEQUENCE [LARGE SCALE GENOMIC DNA]</scope>
    <source>
        <strain evidence="3 4">S5.20</strain>
    </source>
</reference>
<dbReference type="Gene3D" id="3.40.50.850">
    <property type="entry name" value="Isochorismatase-like"/>
    <property type="match status" value="1"/>
</dbReference>
<dbReference type="EMBL" id="RCZG01000008">
    <property type="protein sequence ID" value="TPG32473.1"/>
    <property type="molecule type" value="Genomic_DNA"/>
</dbReference>